<reference evidence="3 4" key="1">
    <citation type="submission" date="2023-05" db="EMBL/GenBank/DDBJ databases">
        <title>Sequencing and Assembly of Streptomyces sp. NP73.</title>
        <authorList>
            <person name="Konwar A.N."/>
            <person name="Saikia K."/>
            <person name="Thakur D."/>
        </authorList>
    </citation>
    <scope>NUCLEOTIDE SEQUENCE [LARGE SCALE GENOMIC DNA]</scope>
    <source>
        <strain evidence="3 4">NP73</strain>
    </source>
</reference>
<evidence type="ECO:0000313" key="3">
    <source>
        <dbReference type="EMBL" id="MDK9495227.1"/>
    </source>
</evidence>
<name>A0ABT7GNS3_9ACTN</name>
<protein>
    <recommendedName>
        <fullName evidence="5">Lipoprotein</fullName>
    </recommendedName>
</protein>
<evidence type="ECO:0008006" key="5">
    <source>
        <dbReference type="Google" id="ProtNLM"/>
    </source>
</evidence>
<gene>
    <name evidence="3" type="ORF">QEZ40_005357</name>
</gene>
<comment type="caution">
    <text evidence="3">The sequence shown here is derived from an EMBL/GenBank/DDBJ whole genome shotgun (WGS) entry which is preliminary data.</text>
</comment>
<dbReference type="EMBL" id="JASITI010000005">
    <property type="protein sequence ID" value="MDK9495227.1"/>
    <property type="molecule type" value="Genomic_DNA"/>
</dbReference>
<feature type="signal peptide" evidence="2">
    <location>
        <begin position="1"/>
        <end position="24"/>
    </location>
</feature>
<sequence>MRLRPVRHAVAAASAALLVTSCSAGKDTSPHSDAPSSPAAAAPAPKPLNEEQLTAVTLTPQDLPGHKVEAAFQGPLISTDRPECRDLATALLGGAMTGTGGQVHTQATKGTTTTKVSLHSWYGTKAATLLADIKGAGRTCTGAINVVTGDEKVTLTNIVPGAALAAGDENASFSAEQDLSGAKTPIEVALVRKGTTLVTFTARSTSATAEKPAEVVAAQLKKLN</sequence>
<dbReference type="RefSeq" id="WP_285340895.1">
    <property type="nucleotide sequence ID" value="NZ_JASITI010000005.1"/>
</dbReference>
<dbReference type="PROSITE" id="PS51257">
    <property type="entry name" value="PROKAR_LIPOPROTEIN"/>
    <property type="match status" value="1"/>
</dbReference>
<keyword evidence="2" id="KW-0732">Signal</keyword>
<evidence type="ECO:0000313" key="4">
    <source>
        <dbReference type="Proteomes" id="UP001223390"/>
    </source>
</evidence>
<dbReference type="Proteomes" id="UP001223390">
    <property type="component" value="Unassembled WGS sequence"/>
</dbReference>
<feature type="region of interest" description="Disordered" evidence="1">
    <location>
        <begin position="23"/>
        <end position="46"/>
    </location>
</feature>
<accession>A0ABT7GNS3</accession>
<feature type="compositionally biased region" description="Low complexity" evidence="1">
    <location>
        <begin position="31"/>
        <end position="43"/>
    </location>
</feature>
<organism evidence="3 4">
    <name type="scientific">Streptomyces katrae</name>
    <dbReference type="NCBI Taxonomy" id="68223"/>
    <lineage>
        <taxon>Bacteria</taxon>
        <taxon>Bacillati</taxon>
        <taxon>Actinomycetota</taxon>
        <taxon>Actinomycetes</taxon>
        <taxon>Kitasatosporales</taxon>
        <taxon>Streptomycetaceae</taxon>
        <taxon>Streptomyces</taxon>
    </lineage>
</organism>
<proteinExistence type="predicted"/>
<feature type="chain" id="PRO_5046981213" description="Lipoprotein" evidence="2">
    <location>
        <begin position="25"/>
        <end position="224"/>
    </location>
</feature>
<keyword evidence="4" id="KW-1185">Reference proteome</keyword>
<evidence type="ECO:0000256" key="2">
    <source>
        <dbReference type="SAM" id="SignalP"/>
    </source>
</evidence>
<evidence type="ECO:0000256" key="1">
    <source>
        <dbReference type="SAM" id="MobiDB-lite"/>
    </source>
</evidence>